<proteinExistence type="predicted"/>
<dbReference type="GO" id="GO:0016747">
    <property type="term" value="F:acyltransferase activity, transferring groups other than amino-acyl groups"/>
    <property type="evidence" value="ECO:0007669"/>
    <property type="project" value="InterPro"/>
</dbReference>
<keyword evidence="3" id="KW-0012">Acyltransferase</keyword>
<feature type="transmembrane region" description="Helical" evidence="1">
    <location>
        <begin position="321"/>
        <end position="343"/>
    </location>
</feature>
<name>A0A4Q2U5E2_9HYPH</name>
<dbReference type="InterPro" id="IPR002656">
    <property type="entry name" value="Acyl_transf_3_dom"/>
</dbReference>
<dbReference type="GO" id="GO:0009103">
    <property type="term" value="P:lipopolysaccharide biosynthetic process"/>
    <property type="evidence" value="ECO:0007669"/>
    <property type="project" value="TreeGrafter"/>
</dbReference>
<evidence type="ECO:0000313" key="4">
    <source>
        <dbReference type="Proteomes" id="UP000290759"/>
    </source>
</evidence>
<feature type="transmembrane region" description="Helical" evidence="1">
    <location>
        <begin position="186"/>
        <end position="202"/>
    </location>
</feature>
<dbReference type="InterPro" id="IPR050879">
    <property type="entry name" value="Acyltransferase_3"/>
</dbReference>
<evidence type="ECO:0000259" key="2">
    <source>
        <dbReference type="Pfam" id="PF01757"/>
    </source>
</evidence>
<feature type="transmembrane region" description="Helical" evidence="1">
    <location>
        <begin position="89"/>
        <end position="110"/>
    </location>
</feature>
<dbReference type="EMBL" id="QYBB01000034">
    <property type="protein sequence ID" value="RYC30006.1"/>
    <property type="molecule type" value="Genomic_DNA"/>
</dbReference>
<sequence>MPNVANEDGPAAGRRNSFDALRIAAALCVFFGHQCELAGRPELTLGPLGITLSNIGLFVFFAVSGYLVAQSLAREPRPANFLAARVLRIYPGAAANALFCVALGGAVTTLPPGAYWFDGRTWAYLIHGAAILLPPTRLELPGVFADARWASVDTPIWTLKYELLCYLGLLALGTFSSLLGIRPKRPLIAGAVILLLGYLWRISAGPAPDAEVFYADVNGFNLLRFGMIFCAGALYAAVEDDLSRLRLALVTAALVALAPTPEATRAGLLLLAVPLSIEIGRSPLLFSRRYRAFGDLSYGLYLYSYPMQVLAVTRLPRGFGFWAETFAALSAAGVLAALSWTFVERPALRLKFRALAHDSPGLEAESSA</sequence>
<dbReference type="PANTHER" id="PTHR23028:SF53">
    <property type="entry name" value="ACYL_TRANSF_3 DOMAIN-CONTAINING PROTEIN"/>
    <property type="match status" value="1"/>
</dbReference>
<dbReference type="Proteomes" id="UP000290759">
    <property type="component" value="Unassembled WGS sequence"/>
</dbReference>
<gene>
    <name evidence="3" type="ORF">D3273_20955</name>
</gene>
<feature type="transmembrane region" description="Helical" evidence="1">
    <location>
        <begin position="161"/>
        <end position="179"/>
    </location>
</feature>
<feature type="transmembrane region" description="Helical" evidence="1">
    <location>
        <begin position="222"/>
        <end position="238"/>
    </location>
</feature>
<evidence type="ECO:0000313" key="3">
    <source>
        <dbReference type="EMBL" id="RYC30006.1"/>
    </source>
</evidence>
<protein>
    <submittedName>
        <fullName evidence="3">Acyltransferase</fullName>
    </submittedName>
</protein>
<feature type="transmembrane region" description="Helical" evidence="1">
    <location>
        <begin position="298"/>
        <end position="315"/>
    </location>
</feature>
<feature type="transmembrane region" description="Helical" evidence="1">
    <location>
        <begin position="48"/>
        <end position="69"/>
    </location>
</feature>
<keyword evidence="3" id="KW-0808">Transferase</keyword>
<dbReference type="PANTHER" id="PTHR23028">
    <property type="entry name" value="ACETYLTRANSFERASE"/>
    <property type="match status" value="1"/>
</dbReference>
<keyword evidence="1" id="KW-1133">Transmembrane helix</keyword>
<keyword evidence="1" id="KW-0472">Membrane</keyword>
<reference evidence="3 4" key="1">
    <citation type="submission" date="2018-12" db="EMBL/GenBank/DDBJ databases">
        <authorList>
            <person name="Grouzdev D.S."/>
            <person name="Krutkina M.S."/>
        </authorList>
    </citation>
    <scope>NUCLEOTIDE SEQUENCE [LARGE SCALE GENOMIC DNA]</scope>
    <source>
        <strain evidence="3 4">RmlP026</strain>
    </source>
</reference>
<evidence type="ECO:0000256" key="1">
    <source>
        <dbReference type="SAM" id="Phobius"/>
    </source>
</evidence>
<feature type="domain" description="Acyltransferase 3" evidence="2">
    <location>
        <begin position="16"/>
        <end position="336"/>
    </location>
</feature>
<keyword evidence="4" id="KW-1185">Reference proteome</keyword>
<dbReference type="OrthoDB" id="9767863at2"/>
<comment type="caution">
    <text evidence="3">The sequence shown here is derived from an EMBL/GenBank/DDBJ whole genome shotgun (WGS) entry which is preliminary data.</text>
</comment>
<dbReference type="Pfam" id="PF01757">
    <property type="entry name" value="Acyl_transf_3"/>
    <property type="match status" value="1"/>
</dbReference>
<dbReference type="GO" id="GO:0016020">
    <property type="term" value="C:membrane"/>
    <property type="evidence" value="ECO:0007669"/>
    <property type="project" value="TreeGrafter"/>
</dbReference>
<keyword evidence="1" id="KW-0812">Transmembrane</keyword>
<reference evidence="3 4" key="2">
    <citation type="submission" date="2019-02" db="EMBL/GenBank/DDBJ databases">
        <title>'Lichenibacterium ramalinii' gen. nov. sp. nov., 'Lichenibacterium minor' gen. nov. sp. nov.</title>
        <authorList>
            <person name="Pankratov T."/>
        </authorList>
    </citation>
    <scope>NUCLEOTIDE SEQUENCE [LARGE SCALE GENOMIC DNA]</scope>
    <source>
        <strain evidence="3 4">RmlP026</strain>
    </source>
</reference>
<dbReference type="AlphaFoldDB" id="A0A4Q2U5E2"/>
<accession>A0A4Q2U5E2</accession>
<organism evidence="3 4">
    <name type="scientific">Lichenibacterium minor</name>
    <dbReference type="NCBI Taxonomy" id="2316528"/>
    <lineage>
        <taxon>Bacteria</taxon>
        <taxon>Pseudomonadati</taxon>
        <taxon>Pseudomonadota</taxon>
        <taxon>Alphaproteobacteria</taxon>
        <taxon>Hyphomicrobiales</taxon>
        <taxon>Lichenihabitantaceae</taxon>
        <taxon>Lichenibacterium</taxon>
    </lineage>
</organism>